<evidence type="ECO:0000313" key="3">
    <source>
        <dbReference type="EMBL" id="EEH39522.2"/>
    </source>
</evidence>
<dbReference type="EMBL" id="KN294038">
    <property type="protein sequence ID" value="EEH39522.2"/>
    <property type="molecule type" value="Genomic_DNA"/>
</dbReference>
<dbReference type="KEGG" id="pbl:PAAG_08791"/>
<feature type="compositionally biased region" description="Polar residues" evidence="1">
    <location>
        <begin position="110"/>
        <end position="126"/>
    </location>
</feature>
<evidence type="ECO:0000313" key="4">
    <source>
        <dbReference type="Proteomes" id="UP000002059"/>
    </source>
</evidence>
<proteinExistence type="predicted"/>
<name>C1HDF0_PARBA</name>
<dbReference type="PANTHER" id="PTHR38113">
    <property type="match status" value="1"/>
</dbReference>
<accession>C1HDF0</accession>
<dbReference type="RefSeq" id="XP_015701427.1">
    <property type="nucleotide sequence ID" value="XM_015846630.1"/>
</dbReference>
<feature type="region of interest" description="Disordered" evidence="1">
    <location>
        <begin position="1"/>
        <end position="74"/>
    </location>
</feature>
<sequence length="199" mass="21893">MASEEASGNPKSPSSSRSQNRELGNNRATSKQSRKETRVSKPGLRKEMLQEKNAVKEKLGRQGPPPGYVFVPKGDIYNNSQLSKSFTRDETDGIYRLQPQTRRTLDLDAPSQSASSTLAVRTTASPKRTHETSRKPALTSALNSPPCLQDSRRVGRSGTVQSEKVRVQLAVDAHVRHVHTDYEALLTAGVGKGDTRERI</sequence>
<protein>
    <recommendedName>
        <fullName evidence="2">DUF2293 domain-containing protein</fullName>
    </recommendedName>
</protein>
<dbReference type="HOGENOM" id="CLU_089022_0_0_1"/>
<feature type="domain" description="DUF2293" evidence="2">
    <location>
        <begin position="149"/>
        <end position="199"/>
    </location>
</feature>
<gene>
    <name evidence="3" type="ORF">PAAG_08791</name>
</gene>
<dbReference type="InterPro" id="IPR018744">
    <property type="entry name" value="DUF2293"/>
</dbReference>
<reference evidence="3 4" key="1">
    <citation type="journal article" date="2011" name="PLoS Genet.">
        <title>Comparative genomic analysis of human fungal pathogens causing paracoccidioidomycosis.</title>
        <authorList>
            <person name="Desjardins C.A."/>
            <person name="Champion M.D."/>
            <person name="Holder J.W."/>
            <person name="Muszewska A."/>
            <person name="Goldberg J."/>
            <person name="Bailao A.M."/>
            <person name="Brigido M.M."/>
            <person name="Ferreira M.E."/>
            <person name="Garcia A.M."/>
            <person name="Grynberg M."/>
            <person name="Gujja S."/>
            <person name="Heiman D.I."/>
            <person name="Henn M.R."/>
            <person name="Kodira C.D."/>
            <person name="Leon-Narvaez H."/>
            <person name="Longo L.V."/>
            <person name="Ma L.J."/>
            <person name="Malavazi I."/>
            <person name="Matsuo A.L."/>
            <person name="Morais F.V."/>
            <person name="Pereira M."/>
            <person name="Rodriguez-Brito S."/>
            <person name="Sakthikumar S."/>
            <person name="Salem-Izacc S.M."/>
            <person name="Sykes S.M."/>
            <person name="Teixeira M.M."/>
            <person name="Vallejo M.C."/>
            <person name="Walter M.E."/>
            <person name="Yandava C."/>
            <person name="Young S."/>
            <person name="Zeng Q."/>
            <person name="Zucker J."/>
            <person name="Felipe M.S."/>
            <person name="Goldman G.H."/>
            <person name="Haas B.J."/>
            <person name="McEwen J.G."/>
            <person name="Nino-Vega G."/>
            <person name="Puccia R."/>
            <person name="San-Blas G."/>
            <person name="Soares C.M."/>
            <person name="Birren B.W."/>
            <person name="Cuomo C.A."/>
        </authorList>
    </citation>
    <scope>NUCLEOTIDE SEQUENCE [LARGE SCALE GENOMIC DNA]</scope>
    <source>
        <strain evidence="4">ATCC MYA-826 / Pb01</strain>
    </source>
</reference>
<feature type="compositionally biased region" description="Basic and acidic residues" evidence="1">
    <location>
        <begin position="33"/>
        <end position="60"/>
    </location>
</feature>
<organism evidence="3 4">
    <name type="scientific">Paracoccidioides lutzii (strain ATCC MYA-826 / Pb01)</name>
    <name type="common">Paracoccidioides brasiliensis</name>
    <dbReference type="NCBI Taxonomy" id="502779"/>
    <lineage>
        <taxon>Eukaryota</taxon>
        <taxon>Fungi</taxon>
        <taxon>Dikarya</taxon>
        <taxon>Ascomycota</taxon>
        <taxon>Pezizomycotina</taxon>
        <taxon>Eurotiomycetes</taxon>
        <taxon>Eurotiomycetidae</taxon>
        <taxon>Onygenales</taxon>
        <taxon>Ajellomycetaceae</taxon>
        <taxon>Paracoccidioides</taxon>
    </lineage>
</organism>
<feature type="region of interest" description="Disordered" evidence="1">
    <location>
        <begin position="98"/>
        <end position="160"/>
    </location>
</feature>
<dbReference type="GeneID" id="9092511"/>
<dbReference type="PANTHER" id="PTHR38113:SF2">
    <property type="entry name" value="DUF2293 DOMAIN-CONTAINING PROTEIN"/>
    <property type="match status" value="1"/>
</dbReference>
<evidence type="ECO:0000259" key="2">
    <source>
        <dbReference type="Pfam" id="PF10056"/>
    </source>
</evidence>
<dbReference type="Pfam" id="PF10056">
    <property type="entry name" value="DUF2293"/>
    <property type="match status" value="1"/>
</dbReference>
<keyword evidence="4" id="KW-1185">Reference proteome</keyword>
<evidence type="ECO:0000256" key="1">
    <source>
        <dbReference type="SAM" id="MobiDB-lite"/>
    </source>
</evidence>
<dbReference type="Proteomes" id="UP000002059">
    <property type="component" value="Partially assembled WGS sequence"/>
</dbReference>
<dbReference type="OMA" id="ANPHTQR"/>
<dbReference type="AlphaFoldDB" id="C1HDF0"/>
<feature type="compositionally biased region" description="Polar residues" evidence="1">
    <location>
        <begin position="22"/>
        <end position="31"/>
    </location>
</feature>
<feature type="compositionally biased region" description="Low complexity" evidence="1">
    <location>
        <begin position="7"/>
        <end position="18"/>
    </location>
</feature>
<dbReference type="VEuPathDB" id="FungiDB:PAAG_08791"/>
<dbReference type="OrthoDB" id="5381833at2759"/>